<dbReference type="PANTHER" id="PTHR46880">
    <property type="entry name" value="RAS-ASSOCIATING DOMAIN-CONTAINING PROTEIN"/>
    <property type="match status" value="1"/>
</dbReference>
<keyword evidence="2" id="KW-1185">Reference proteome</keyword>
<organism evidence="1 2">
    <name type="scientific">Acipenser ruthenus</name>
    <name type="common">Sterlet sturgeon</name>
    <dbReference type="NCBI Taxonomy" id="7906"/>
    <lineage>
        <taxon>Eukaryota</taxon>
        <taxon>Metazoa</taxon>
        <taxon>Chordata</taxon>
        <taxon>Craniata</taxon>
        <taxon>Vertebrata</taxon>
        <taxon>Euteleostomi</taxon>
        <taxon>Actinopterygii</taxon>
        <taxon>Chondrostei</taxon>
        <taxon>Acipenseriformes</taxon>
        <taxon>Acipenseridae</taxon>
        <taxon>Acipenser</taxon>
    </lineage>
</organism>
<dbReference type="SUPFAM" id="SSF53098">
    <property type="entry name" value="Ribonuclease H-like"/>
    <property type="match status" value="1"/>
</dbReference>
<gene>
    <name evidence="1" type="ORF">EOD39_1928</name>
</gene>
<dbReference type="AlphaFoldDB" id="A0A444U5S6"/>
<dbReference type="EMBL" id="SCEB01215256">
    <property type="protein sequence ID" value="RXM30527.1"/>
    <property type="molecule type" value="Genomic_DNA"/>
</dbReference>
<name>A0A444U5S6_ACIRT</name>
<reference evidence="1 2" key="1">
    <citation type="submission" date="2019-01" db="EMBL/GenBank/DDBJ databases">
        <title>Draft Genome and Complete Hox-Cluster Characterization of the Sterlet Sturgeon (Acipenser ruthenus).</title>
        <authorList>
            <person name="Wei Q."/>
        </authorList>
    </citation>
    <scope>NUCLEOTIDE SEQUENCE [LARGE SCALE GENOMIC DNA]</scope>
    <source>
        <strain evidence="1">WHYD16114868_AA</strain>
        <tissue evidence="1">Blood</tissue>
    </source>
</reference>
<evidence type="ECO:0008006" key="3">
    <source>
        <dbReference type="Google" id="ProtNLM"/>
    </source>
</evidence>
<evidence type="ECO:0000313" key="2">
    <source>
        <dbReference type="Proteomes" id="UP000289886"/>
    </source>
</evidence>
<proteinExistence type="predicted"/>
<comment type="caution">
    <text evidence="1">The sequence shown here is derived from an EMBL/GenBank/DDBJ whole genome shotgun (WGS) entry which is preliminary data.</text>
</comment>
<dbReference type="InterPro" id="IPR012337">
    <property type="entry name" value="RNaseH-like_sf"/>
</dbReference>
<protein>
    <recommendedName>
        <fullName evidence="3">HAT C-terminal dimerisation domain-containing protein</fullName>
    </recommendedName>
</protein>
<sequence length="185" mass="21108">MQRYKGVSISDTPTQRKSASTVKTNFIQNILVQLDRRFPKSATDLVAAFAVLGLGGIEFIPADELDTFRDDKIEMLIEKYGEDKGEQKAHINALETKGEWLRLKKLLAEMALVLPIHTADVERGFRAQNVLKTAFRNRLASDKLNTLLVLRAEGPHWKEFEYGKALKKFRNKKERKIFCTTAAKK</sequence>
<evidence type="ECO:0000313" key="1">
    <source>
        <dbReference type="EMBL" id="RXM30527.1"/>
    </source>
</evidence>
<accession>A0A444U5S6</accession>
<dbReference type="PANTHER" id="PTHR46880:SF5">
    <property type="entry name" value="DUF4371 DOMAIN-CONTAINING PROTEIN"/>
    <property type="match status" value="1"/>
</dbReference>
<dbReference type="Proteomes" id="UP000289886">
    <property type="component" value="Unassembled WGS sequence"/>
</dbReference>